<keyword evidence="6" id="KW-0539">Nucleus</keyword>
<name>A0A2N1JBD2_9BASI</name>
<dbReference type="EMBL" id="KZ454990">
    <property type="protein sequence ID" value="PKI83859.1"/>
    <property type="molecule type" value="Genomic_DNA"/>
</dbReference>
<gene>
    <name evidence="8" type="ORF">MVES_002161</name>
</gene>
<dbReference type="GO" id="GO:0003677">
    <property type="term" value="F:DNA binding"/>
    <property type="evidence" value="ECO:0007669"/>
    <property type="project" value="InterPro"/>
</dbReference>
<organism evidence="8 9">
    <name type="scientific">Malassezia vespertilionis</name>
    <dbReference type="NCBI Taxonomy" id="2020962"/>
    <lineage>
        <taxon>Eukaryota</taxon>
        <taxon>Fungi</taxon>
        <taxon>Dikarya</taxon>
        <taxon>Basidiomycota</taxon>
        <taxon>Ustilaginomycotina</taxon>
        <taxon>Malasseziomycetes</taxon>
        <taxon>Malasseziales</taxon>
        <taxon>Malasseziaceae</taxon>
        <taxon>Malassezia</taxon>
    </lineage>
</organism>
<dbReference type="SUPFAM" id="SSF48019">
    <property type="entry name" value="post-AAA+ oligomerization domain-like"/>
    <property type="match status" value="1"/>
</dbReference>
<dbReference type="Pfam" id="PF08542">
    <property type="entry name" value="Rep_fac_C"/>
    <property type="match status" value="1"/>
</dbReference>
<evidence type="ECO:0000313" key="9">
    <source>
        <dbReference type="Proteomes" id="UP000232875"/>
    </source>
</evidence>
<dbReference type="GO" id="GO:0031390">
    <property type="term" value="C:Ctf18 RFC-like complex"/>
    <property type="evidence" value="ECO:0007669"/>
    <property type="project" value="TreeGrafter"/>
</dbReference>
<dbReference type="Gene3D" id="3.40.50.300">
    <property type="entry name" value="P-loop containing nucleotide triphosphate hydrolases"/>
    <property type="match status" value="1"/>
</dbReference>
<evidence type="ECO:0000256" key="3">
    <source>
        <dbReference type="ARBA" id="ARBA00022705"/>
    </source>
</evidence>
<dbReference type="InterPro" id="IPR003959">
    <property type="entry name" value="ATPase_AAA_core"/>
</dbReference>
<evidence type="ECO:0000259" key="7">
    <source>
        <dbReference type="SMART" id="SM00382"/>
    </source>
</evidence>
<evidence type="ECO:0000256" key="4">
    <source>
        <dbReference type="ARBA" id="ARBA00022741"/>
    </source>
</evidence>
<reference evidence="8 9" key="1">
    <citation type="submission" date="2017-10" db="EMBL/GenBank/DDBJ databases">
        <title>A novel species of cold-tolerant Malassezia isolated from bats.</title>
        <authorList>
            <person name="Lorch J.M."/>
            <person name="Palmer J.M."/>
            <person name="Vanderwolf K.J."/>
            <person name="Schmidt K.Z."/>
            <person name="Verant M.L."/>
            <person name="Weller T.J."/>
            <person name="Blehert D.S."/>
        </authorList>
    </citation>
    <scope>NUCLEOTIDE SEQUENCE [LARGE SCALE GENOMIC DNA]</scope>
    <source>
        <strain evidence="8 9">NWHC:44797-103</strain>
    </source>
</reference>
<dbReference type="InterPro" id="IPR013748">
    <property type="entry name" value="Rep_factorC_C"/>
</dbReference>
<dbReference type="SUPFAM" id="SSF52540">
    <property type="entry name" value="P-loop containing nucleoside triphosphate hydrolases"/>
    <property type="match status" value="1"/>
</dbReference>
<dbReference type="GO" id="GO:0031391">
    <property type="term" value="C:Elg1 RFC-like complex"/>
    <property type="evidence" value="ECO:0007669"/>
    <property type="project" value="TreeGrafter"/>
</dbReference>
<dbReference type="OrthoDB" id="4199794at2759"/>
<dbReference type="Gene3D" id="1.20.272.10">
    <property type="match status" value="1"/>
</dbReference>
<dbReference type="PANTHER" id="PTHR11669:SF9">
    <property type="entry name" value="REPLICATION FACTOR C SUBUNIT 5"/>
    <property type="match status" value="1"/>
</dbReference>
<dbReference type="Proteomes" id="UP000232875">
    <property type="component" value="Unassembled WGS sequence"/>
</dbReference>
<dbReference type="GO" id="GO:0006271">
    <property type="term" value="P:DNA strand elongation involved in DNA replication"/>
    <property type="evidence" value="ECO:0007669"/>
    <property type="project" value="UniProtKB-ARBA"/>
</dbReference>
<dbReference type="GO" id="GO:0005524">
    <property type="term" value="F:ATP binding"/>
    <property type="evidence" value="ECO:0007669"/>
    <property type="project" value="UniProtKB-KW"/>
</dbReference>
<dbReference type="PANTHER" id="PTHR11669">
    <property type="entry name" value="REPLICATION FACTOR C / DNA POLYMERASE III GAMMA-TAU SUBUNIT"/>
    <property type="match status" value="1"/>
</dbReference>
<dbReference type="Pfam" id="PF00004">
    <property type="entry name" value="AAA"/>
    <property type="match status" value="1"/>
</dbReference>
<dbReference type="GO" id="GO:0003689">
    <property type="term" value="F:DNA clamp loader activity"/>
    <property type="evidence" value="ECO:0007669"/>
    <property type="project" value="TreeGrafter"/>
</dbReference>
<dbReference type="InterPro" id="IPR008921">
    <property type="entry name" value="DNA_pol3_clamp-load_cplx_C"/>
</dbReference>
<dbReference type="GO" id="GO:0006281">
    <property type="term" value="P:DNA repair"/>
    <property type="evidence" value="ECO:0007669"/>
    <property type="project" value="TreeGrafter"/>
</dbReference>
<feature type="domain" description="AAA+ ATPase" evidence="7">
    <location>
        <begin position="50"/>
        <end position="180"/>
    </location>
</feature>
<keyword evidence="9" id="KW-1185">Reference proteome</keyword>
<dbReference type="InterPro" id="IPR027417">
    <property type="entry name" value="P-loop_NTPase"/>
</dbReference>
<accession>A0A2N1JBD2</accession>
<dbReference type="FunFam" id="3.40.50.300:FF:000129">
    <property type="entry name" value="Replication factor C subunit 5"/>
    <property type="match status" value="1"/>
</dbReference>
<proteinExistence type="inferred from homology"/>
<keyword evidence="3" id="KW-0235">DNA replication</keyword>
<dbReference type="GO" id="GO:0031389">
    <property type="term" value="C:Rad17 RFC-like complex"/>
    <property type="evidence" value="ECO:0007669"/>
    <property type="project" value="TreeGrafter"/>
</dbReference>
<evidence type="ECO:0000313" key="8">
    <source>
        <dbReference type="EMBL" id="PKI83859.1"/>
    </source>
</evidence>
<dbReference type="CDD" id="cd00009">
    <property type="entry name" value="AAA"/>
    <property type="match status" value="1"/>
</dbReference>
<evidence type="ECO:0000256" key="2">
    <source>
        <dbReference type="ARBA" id="ARBA00005378"/>
    </source>
</evidence>
<evidence type="ECO:0000256" key="1">
    <source>
        <dbReference type="ARBA" id="ARBA00004123"/>
    </source>
</evidence>
<keyword evidence="5" id="KW-0067">ATP-binding</keyword>
<keyword evidence="4" id="KW-0547">Nucleotide-binding</keyword>
<dbReference type="NCBIfam" id="NF001679">
    <property type="entry name" value="PRK00440.1"/>
    <property type="match status" value="1"/>
</dbReference>
<dbReference type="SMART" id="SM00382">
    <property type="entry name" value="AAA"/>
    <property type="match status" value="1"/>
</dbReference>
<dbReference type="GO" id="GO:0005663">
    <property type="term" value="C:DNA replication factor C complex"/>
    <property type="evidence" value="ECO:0007669"/>
    <property type="project" value="TreeGrafter"/>
</dbReference>
<dbReference type="STRING" id="2020962.A0A2N1JBD2"/>
<dbReference type="Gene3D" id="1.10.8.60">
    <property type="match status" value="1"/>
</dbReference>
<protein>
    <recommendedName>
        <fullName evidence="7">AAA+ ATPase domain-containing protein</fullName>
    </recommendedName>
</protein>
<dbReference type="FunFam" id="1.20.272.10:FF:000004">
    <property type="entry name" value="Replication factor C subunit 5"/>
    <property type="match status" value="1"/>
</dbReference>
<dbReference type="GO" id="GO:0016887">
    <property type="term" value="F:ATP hydrolysis activity"/>
    <property type="evidence" value="ECO:0007669"/>
    <property type="project" value="InterPro"/>
</dbReference>
<sequence length="324" mass="36200">MEKGKGRETAEAPGADLLPWVEKYRPLRLEEIMAHQHIISTLEKFVDADQLPHLLFYGPPGTGKTSTIVALAMRLYGKNFRSHVLELNASDDRGIDVVRGQIKAFASTRNVFSTQQDMFKLIVLDEADAMTQAAQAALRRVMEQYTRNVRFCIICNYVNKVIPAIQSRCTRFRFAPLASEQIARRLDMVIDAEHHGDMRRTLNILQACHASGGVVDEDAVYNCTGNPNPKDIETAFQAMLQQEFTTAYQTVQTLKLNKGTALADLLQGMYELVISLELPAHARAYLLDHMAQIEYRMSTSASERVQLSALLAAVKAAVDLSQKA</sequence>
<comment type="subcellular location">
    <subcellularLocation>
        <location evidence="1">Nucleus</location>
    </subcellularLocation>
</comment>
<dbReference type="InterPro" id="IPR003593">
    <property type="entry name" value="AAA+_ATPase"/>
</dbReference>
<comment type="similarity">
    <text evidence="2">Belongs to the activator 1 small subunits family.</text>
</comment>
<dbReference type="InterPro" id="IPR050238">
    <property type="entry name" value="DNA_Rep/Repair_Clamp_Loader"/>
</dbReference>
<dbReference type="AlphaFoldDB" id="A0A2N1JBD2"/>
<evidence type="ECO:0000256" key="5">
    <source>
        <dbReference type="ARBA" id="ARBA00022840"/>
    </source>
</evidence>
<evidence type="ECO:0000256" key="6">
    <source>
        <dbReference type="ARBA" id="ARBA00023242"/>
    </source>
</evidence>